<feature type="compositionally biased region" description="Basic and acidic residues" evidence="10">
    <location>
        <begin position="419"/>
        <end position="435"/>
    </location>
</feature>
<evidence type="ECO:0000313" key="13">
    <source>
        <dbReference type="Proteomes" id="UP001165080"/>
    </source>
</evidence>
<comment type="cofactor">
    <cofactor evidence="2">
        <name>Mg(2+)</name>
        <dbReference type="ChEBI" id="CHEBI:18420"/>
    </cofactor>
</comment>
<feature type="region of interest" description="Disordered" evidence="10">
    <location>
        <begin position="328"/>
        <end position="435"/>
    </location>
</feature>
<organism evidence="12 13">
    <name type="scientific">Pleodorina starrii</name>
    <dbReference type="NCBI Taxonomy" id="330485"/>
    <lineage>
        <taxon>Eukaryota</taxon>
        <taxon>Viridiplantae</taxon>
        <taxon>Chlorophyta</taxon>
        <taxon>core chlorophytes</taxon>
        <taxon>Chlorophyceae</taxon>
        <taxon>CS clade</taxon>
        <taxon>Chlamydomonadales</taxon>
        <taxon>Volvocaceae</taxon>
        <taxon>Pleodorina</taxon>
    </lineage>
</organism>
<evidence type="ECO:0000256" key="4">
    <source>
        <dbReference type="ARBA" id="ARBA00022723"/>
    </source>
</evidence>
<dbReference type="InterPro" id="IPR015655">
    <property type="entry name" value="PP2C"/>
</dbReference>
<accession>A0A9W6BG47</accession>
<evidence type="ECO:0000256" key="7">
    <source>
        <dbReference type="ARBA" id="ARBA00022912"/>
    </source>
</evidence>
<reference evidence="12 13" key="1">
    <citation type="journal article" date="2023" name="Commun. Biol.">
        <title>Reorganization of the ancestral sex-determining regions during the evolution of trioecy in Pleodorina starrii.</title>
        <authorList>
            <person name="Takahashi K."/>
            <person name="Suzuki S."/>
            <person name="Kawai-Toyooka H."/>
            <person name="Yamamoto K."/>
            <person name="Hamaji T."/>
            <person name="Ootsuki R."/>
            <person name="Yamaguchi H."/>
            <person name="Kawachi M."/>
            <person name="Higashiyama T."/>
            <person name="Nozaki H."/>
        </authorList>
    </citation>
    <scope>NUCLEOTIDE SEQUENCE [LARGE SCALE GENOMIC DNA]</scope>
    <source>
        <strain evidence="12 13">NIES-4479</strain>
    </source>
</reference>
<evidence type="ECO:0000313" key="12">
    <source>
        <dbReference type="EMBL" id="GLC51408.1"/>
    </source>
</evidence>
<name>A0A9W6BG47_9CHLO</name>
<keyword evidence="7 9" id="KW-0904">Protein phosphatase</keyword>
<dbReference type="PROSITE" id="PS01032">
    <property type="entry name" value="PPM_1"/>
    <property type="match status" value="1"/>
</dbReference>
<sequence length="435" mass="46621">MAPRRKTTIFRRAQRAPQQRQIERSNTTKALQAGNVKLCYASYTLAGSDGDGDKENQDCLTVEVLRDRDAPPVVFFGVFDGHGEHGGTVAALAAEQLPQFVDEQHPQDGEPALALMSGFSSIQQFLLQQPGLDCSLSGCTAVVALLVEDTLVVANAGDSRCLAGRFEGGAEVVAYELTNDHTPALLHEANRILASGGRIAPLQFGGTAVGPPRVWERGADQPGLCITRSLGDTHAKRLGVSHAPEVSTFELTAGDRYLALVSDGITEFMSSQEIIDKIHKWASAGTMPHEVARRLVREARSRWKEFGDEGIVDDCTAVVGYLVYDQEEEEEQMEGEKDSKDSKKKRMKQKKKTKAAAAAAAARRLQGGGAGASGSGGGGDDGDVAGGAAASSMVREQERTLGQQVSALWTTMRRALSGKKKEKEAAKRKEGEDKV</sequence>
<dbReference type="PROSITE" id="PS51746">
    <property type="entry name" value="PPM_2"/>
    <property type="match status" value="1"/>
</dbReference>
<dbReference type="EC" id="3.1.3.16" evidence="3"/>
<gene>
    <name evidence="12" type="primary">PLEST004700</name>
    <name evidence="12" type="ORF">PLESTB_000498900</name>
</gene>
<evidence type="ECO:0000256" key="8">
    <source>
        <dbReference type="ARBA" id="ARBA00023211"/>
    </source>
</evidence>
<keyword evidence="6" id="KW-0460">Magnesium</keyword>
<evidence type="ECO:0000256" key="3">
    <source>
        <dbReference type="ARBA" id="ARBA00013081"/>
    </source>
</evidence>
<dbReference type="SMART" id="SM00332">
    <property type="entry name" value="PP2Cc"/>
    <property type="match status" value="1"/>
</dbReference>
<comment type="cofactor">
    <cofactor evidence="1">
        <name>Mn(2+)</name>
        <dbReference type="ChEBI" id="CHEBI:29035"/>
    </cofactor>
</comment>
<keyword evidence="4" id="KW-0479">Metal-binding</keyword>
<dbReference type="AlphaFoldDB" id="A0A9W6BG47"/>
<feature type="compositionally biased region" description="Basic residues" evidence="10">
    <location>
        <begin position="342"/>
        <end position="354"/>
    </location>
</feature>
<dbReference type="PANTHER" id="PTHR47992">
    <property type="entry name" value="PROTEIN PHOSPHATASE"/>
    <property type="match status" value="1"/>
</dbReference>
<keyword evidence="13" id="KW-1185">Reference proteome</keyword>
<evidence type="ECO:0000256" key="6">
    <source>
        <dbReference type="ARBA" id="ARBA00022842"/>
    </source>
</evidence>
<feature type="compositionally biased region" description="Low complexity" evidence="10">
    <location>
        <begin position="355"/>
        <end position="365"/>
    </location>
</feature>
<dbReference type="InterPro" id="IPR001932">
    <property type="entry name" value="PPM-type_phosphatase-like_dom"/>
</dbReference>
<feature type="region of interest" description="Disordered" evidence="10">
    <location>
        <begin position="1"/>
        <end position="25"/>
    </location>
</feature>
<evidence type="ECO:0000256" key="2">
    <source>
        <dbReference type="ARBA" id="ARBA00001946"/>
    </source>
</evidence>
<dbReference type="InterPro" id="IPR000222">
    <property type="entry name" value="PP2C_BS"/>
</dbReference>
<dbReference type="OrthoDB" id="10264738at2759"/>
<evidence type="ECO:0000256" key="9">
    <source>
        <dbReference type="RuleBase" id="RU003465"/>
    </source>
</evidence>
<dbReference type="SUPFAM" id="SSF81606">
    <property type="entry name" value="PP2C-like"/>
    <property type="match status" value="1"/>
</dbReference>
<comment type="similarity">
    <text evidence="9">Belongs to the PP2C family.</text>
</comment>
<evidence type="ECO:0000256" key="1">
    <source>
        <dbReference type="ARBA" id="ARBA00001936"/>
    </source>
</evidence>
<dbReference type="InterPro" id="IPR036457">
    <property type="entry name" value="PPM-type-like_dom_sf"/>
</dbReference>
<evidence type="ECO:0000256" key="10">
    <source>
        <dbReference type="SAM" id="MobiDB-lite"/>
    </source>
</evidence>
<dbReference type="CDD" id="cd00143">
    <property type="entry name" value="PP2Cc"/>
    <property type="match status" value="1"/>
</dbReference>
<feature type="compositionally biased region" description="Basic residues" evidence="10">
    <location>
        <begin position="1"/>
        <end position="14"/>
    </location>
</feature>
<keyword evidence="5 9" id="KW-0378">Hydrolase</keyword>
<evidence type="ECO:0000259" key="11">
    <source>
        <dbReference type="PROSITE" id="PS51746"/>
    </source>
</evidence>
<dbReference type="Proteomes" id="UP001165080">
    <property type="component" value="Unassembled WGS sequence"/>
</dbReference>
<feature type="domain" description="PPM-type phosphatase" evidence="11">
    <location>
        <begin position="42"/>
        <end position="322"/>
    </location>
</feature>
<dbReference type="GO" id="GO:0004722">
    <property type="term" value="F:protein serine/threonine phosphatase activity"/>
    <property type="evidence" value="ECO:0007669"/>
    <property type="project" value="UniProtKB-EC"/>
</dbReference>
<evidence type="ECO:0000256" key="5">
    <source>
        <dbReference type="ARBA" id="ARBA00022801"/>
    </source>
</evidence>
<proteinExistence type="inferred from homology"/>
<feature type="compositionally biased region" description="Polar residues" evidence="10">
    <location>
        <begin position="400"/>
        <end position="409"/>
    </location>
</feature>
<protein>
    <recommendedName>
        <fullName evidence="3">protein-serine/threonine phosphatase</fullName>
        <ecNumber evidence="3">3.1.3.16</ecNumber>
    </recommendedName>
</protein>
<dbReference type="Pfam" id="PF00481">
    <property type="entry name" value="PP2C"/>
    <property type="match status" value="1"/>
</dbReference>
<dbReference type="Gene3D" id="3.60.40.10">
    <property type="entry name" value="PPM-type phosphatase domain"/>
    <property type="match status" value="1"/>
</dbReference>
<comment type="caution">
    <text evidence="12">The sequence shown here is derived from an EMBL/GenBank/DDBJ whole genome shotgun (WGS) entry which is preliminary data.</text>
</comment>
<dbReference type="EMBL" id="BRXU01000004">
    <property type="protein sequence ID" value="GLC51408.1"/>
    <property type="molecule type" value="Genomic_DNA"/>
</dbReference>
<keyword evidence="8" id="KW-0464">Manganese</keyword>
<dbReference type="GO" id="GO:0046872">
    <property type="term" value="F:metal ion binding"/>
    <property type="evidence" value="ECO:0007669"/>
    <property type="project" value="UniProtKB-KW"/>
</dbReference>
<feature type="compositionally biased region" description="Gly residues" evidence="10">
    <location>
        <begin position="366"/>
        <end position="379"/>
    </location>
</feature>